<keyword evidence="2" id="KW-1185">Reference proteome</keyword>
<evidence type="ECO:0000313" key="2">
    <source>
        <dbReference type="Proteomes" id="UP001148629"/>
    </source>
</evidence>
<comment type="caution">
    <text evidence="1">The sequence shown here is derived from an EMBL/GenBank/DDBJ whole genome shotgun (WGS) entry which is preliminary data.</text>
</comment>
<organism evidence="1 2">
    <name type="scientific">Fusarium decemcellulare</name>
    <dbReference type="NCBI Taxonomy" id="57161"/>
    <lineage>
        <taxon>Eukaryota</taxon>
        <taxon>Fungi</taxon>
        <taxon>Dikarya</taxon>
        <taxon>Ascomycota</taxon>
        <taxon>Pezizomycotina</taxon>
        <taxon>Sordariomycetes</taxon>
        <taxon>Hypocreomycetidae</taxon>
        <taxon>Hypocreales</taxon>
        <taxon>Nectriaceae</taxon>
        <taxon>Fusarium</taxon>
        <taxon>Fusarium decemcellulare species complex</taxon>
    </lineage>
</organism>
<proteinExistence type="predicted"/>
<sequence length="256" mass="26859">MAADGKPAIHSSQRSISVLSAFALLLMISESSVSVISGSTRHKPLCLSRLAVVSWAVLSVIIHTCPVHTNPLYLINQVQVQAQDQTLDVYSSSEGEQGTGLYPAQDPCETEQAGSLKQMLIHGGIVWGSCCWIDGPMTVGAQEVTSEPSQCQRQVQVPVGHLKLETSNCPVQLPMEGLKRNGVRGGASTGTAASVAKCANGGLSPKSVGGFGALSTVQCREWASSAGVTPLVGHFLSEPQWHCFPGHTVTQSSQGP</sequence>
<evidence type="ECO:0000313" key="1">
    <source>
        <dbReference type="EMBL" id="KAJ3510233.1"/>
    </source>
</evidence>
<dbReference type="Proteomes" id="UP001148629">
    <property type="component" value="Unassembled WGS sequence"/>
</dbReference>
<accession>A0ACC1RCN7</accession>
<dbReference type="EMBL" id="JANRMS010004257">
    <property type="protein sequence ID" value="KAJ3510233.1"/>
    <property type="molecule type" value="Genomic_DNA"/>
</dbReference>
<gene>
    <name evidence="1" type="ORF">NM208_g15559</name>
</gene>
<protein>
    <submittedName>
        <fullName evidence="1">Uncharacterized protein</fullName>
    </submittedName>
</protein>
<reference evidence="1" key="1">
    <citation type="submission" date="2022-08" db="EMBL/GenBank/DDBJ databases">
        <title>Genome Sequence of Fusarium decemcellulare.</title>
        <authorList>
            <person name="Buettner E."/>
        </authorList>
    </citation>
    <scope>NUCLEOTIDE SEQUENCE</scope>
    <source>
        <strain evidence="1">Babe19</strain>
    </source>
</reference>
<name>A0ACC1RCN7_9HYPO</name>